<keyword evidence="4" id="KW-1185">Reference proteome</keyword>
<protein>
    <submittedName>
        <fullName evidence="3">LbtU family siderophore porin</fullName>
    </submittedName>
</protein>
<evidence type="ECO:0000313" key="3">
    <source>
        <dbReference type="EMBL" id="UTW03342.1"/>
    </source>
</evidence>
<sequence length="357" mass="37940">MKTTALASLIAATIAVTPSVQATEMETELTALKQRIALLESQLSDTTARQSSGENNRNPVNISGSADFLATASRLADGSSENDLDVDSLELTVDAAVNEYMALSTTLKYEDDGEDQDLFVDEAIVTIAADGNPWSLIAGRTAIPFAVINGNAWSDPLTNDLTDNTDDLLLVGFSQGMFSAASYLFKGQNDESKVENLGLNAALTFDNGFALGAGYINNIRNTDPFQADSLSSDEKVDASRLNLSYEAEALALSAEYLRTGSFKELTGGAEVSAWHVSADYATGLLGAPGNLSLGYSHTDGAELLTDAGDNLLAHSRITLGASREVHDNAELIVELVREEDYAGDDTDTLNLVLSTRF</sequence>
<feature type="signal peptide" evidence="2">
    <location>
        <begin position="1"/>
        <end position="22"/>
    </location>
</feature>
<dbReference type="Gene3D" id="2.40.160.10">
    <property type="entry name" value="Porin"/>
    <property type="match status" value="1"/>
</dbReference>
<proteinExistence type="predicted"/>
<gene>
    <name evidence="3" type="ORF">KDX31_18840</name>
</gene>
<organism evidence="3 4">
    <name type="scientific">Amphritea atlantica</name>
    <dbReference type="NCBI Taxonomy" id="355243"/>
    <lineage>
        <taxon>Bacteria</taxon>
        <taxon>Pseudomonadati</taxon>
        <taxon>Pseudomonadota</taxon>
        <taxon>Gammaproteobacteria</taxon>
        <taxon>Oceanospirillales</taxon>
        <taxon>Oceanospirillaceae</taxon>
        <taxon>Amphritea</taxon>
    </lineage>
</organism>
<dbReference type="EMBL" id="CP073344">
    <property type="protein sequence ID" value="UTW03342.1"/>
    <property type="molecule type" value="Genomic_DNA"/>
</dbReference>
<keyword evidence="1" id="KW-0175">Coiled coil</keyword>
<evidence type="ECO:0000256" key="2">
    <source>
        <dbReference type="SAM" id="SignalP"/>
    </source>
</evidence>
<dbReference type="SUPFAM" id="SSF56935">
    <property type="entry name" value="Porins"/>
    <property type="match status" value="1"/>
</dbReference>
<name>A0ABY5GTM5_9GAMM</name>
<dbReference type="Proteomes" id="UP001059950">
    <property type="component" value="Chromosome"/>
</dbReference>
<dbReference type="InterPro" id="IPR023614">
    <property type="entry name" value="Porin_dom_sf"/>
</dbReference>
<evidence type="ECO:0000256" key="1">
    <source>
        <dbReference type="SAM" id="Coils"/>
    </source>
</evidence>
<evidence type="ECO:0000313" key="4">
    <source>
        <dbReference type="Proteomes" id="UP001059950"/>
    </source>
</evidence>
<dbReference type="NCBIfam" id="NF033652">
    <property type="entry name" value="LbtU_sider_porin"/>
    <property type="match status" value="1"/>
</dbReference>
<feature type="chain" id="PRO_5046721969" evidence="2">
    <location>
        <begin position="23"/>
        <end position="357"/>
    </location>
</feature>
<reference evidence="3" key="1">
    <citation type="submission" date="2021-04" db="EMBL/GenBank/DDBJ databases">
        <title>Oceanospirillales bacteria with DddD are important DMSP degraders in coastal seawater.</title>
        <authorList>
            <person name="Liu J."/>
        </authorList>
    </citation>
    <scope>NUCLEOTIDE SEQUENCE</scope>
    <source>
        <strain evidence="3">GY6</strain>
    </source>
</reference>
<keyword evidence="2" id="KW-0732">Signal</keyword>
<feature type="coiled-coil region" evidence="1">
    <location>
        <begin position="22"/>
        <end position="49"/>
    </location>
</feature>
<accession>A0ABY5GTM5</accession>